<dbReference type="RefSeq" id="WP_067482046.1">
    <property type="nucleotide sequence ID" value="NZ_JARQAN010000001.1"/>
</dbReference>
<dbReference type="SUPFAM" id="SSF55347">
    <property type="entry name" value="Glyceraldehyde-3-phosphate dehydrogenase-like, C-terminal domain"/>
    <property type="match status" value="1"/>
</dbReference>
<dbReference type="Gene3D" id="3.30.360.10">
    <property type="entry name" value="Dihydrodipicolinate Reductase, domain 2"/>
    <property type="match status" value="1"/>
</dbReference>
<dbReference type="Pfam" id="PF01408">
    <property type="entry name" value="GFO_IDH_MocA"/>
    <property type="match status" value="1"/>
</dbReference>
<dbReference type="Gene3D" id="3.40.50.720">
    <property type="entry name" value="NAD(P)-binding Rossmann-like Domain"/>
    <property type="match status" value="1"/>
</dbReference>
<comment type="caution">
    <text evidence="4">The sequence shown here is derived from an EMBL/GenBank/DDBJ whole genome shotgun (WGS) entry which is preliminary data.</text>
</comment>
<reference evidence="4 5" key="1">
    <citation type="submission" date="2016-04" db="EMBL/GenBank/DDBJ databases">
        <title>Draft genome of an Enterococcus thailandicus strain isolated from bovine feces.</title>
        <authorList>
            <person name="Beukers A.G."/>
            <person name="Zaheer R."/>
            <person name="Goji N."/>
            <person name="Cook S.R."/>
            <person name="Amoako K."/>
            <person name="Chaves A.V."/>
            <person name="Ward M.P."/>
            <person name="Mcallister T.A."/>
        </authorList>
    </citation>
    <scope>NUCLEOTIDE SEQUENCE [LARGE SCALE GENOMIC DNA]</scope>
    <source>
        <strain evidence="4 5">F0711D 46</strain>
    </source>
</reference>
<keyword evidence="5" id="KW-1185">Reference proteome</keyword>
<dbReference type="Proteomes" id="UP000078516">
    <property type="component" value="Unassembled WGS sequence"/>
</dbReference>
<protein>
    <submittedName>
        <fullName evidence="4">NAD(P)-dependent oxidoreductase</fullName>
    </submittedName>
</protein>
<feature type="domain" description="Gfo/Idh/MocA-like oxidoreductase N-terminal" evidence="2">
    <location>
        <begin position="4"/>
        <end position="116"/>
    </location>
</feature>
<dbReference type="InterPro" id="IPR051317">
    <property type="entry name" value="Gfo/Idh/MocA_oxidoreduct"/>
</dbReference>
<organism evidence="4 5">
    <name type="scientific">Enterococcus thailandicus</name>
    <dbReference type="NCBI Taxonomy" id="417368"/>
    <lineage>
        <taxon>Bacteria</taxon>
        <taxon>Bacillati</taxon>
        <taxon>Bacillota</taxon>
        <taxon>Bacilli</taxon>
        <taxon>Lactobacillales</taxon>
        <taxon>Enterococcaceae</taxon>
        <taxon>Enterococcus</taxon>
    </lineage>
</organism>
<dbReference type="InterPro" id="IPR000683">
    <property type="entry name" value="Gfo/Idh/MocA-like_OxRdtase_N"/>
</dbReference>
<gene>
    <name evidence="4" type="ORF">A6E74_03070</name>
</gene>
<evidence type="ECO:0000313" key="5">
    <source>
        <dbReference type="Proteomes" id="UP000078516"/>
    </source>
</evidence>
<dbReference type="PANTHER" id="PTHR43708">
    <property type="entry name" value="CONSERVED EXPRESSED OXIDOREDUCTASE (EUROFUNG)"/>
    <property type="match status" value="1"/>
</dbReference>
<dbReference type="InterPro" id="IPR036291">
    <property type="entry name" value="NAD(P)-bd_dom_sf"/>
</dbReference>
<evidence type="ECO:0000259" key="2">
    <source>
        <dbReference type="Pfam" id="PF01408"/>
    </source>
</evidence>
<dbReference type="PANTHER" id="PTHR43708:SF7">
    <property type="entry name" value="OXIDOREDUCTASE"/>
    <property type="match status" value="1"/>
</dbReference>
<evidence type="ECO:0000256" key="1">
    <source>
        <dbReference type="ARBA" id="ARBA00010928"/>
    </source>
</evidence>
<evidence type="ECO:0000259" key="3">
    <source>
        <dbReference type="Pfam" id="PF02894"/>
    </source>
</evidence>
<evidence type="ECO:0000313" key="4">
    <source>
        <dbReference type="EMBL" id="OAQ56406.1"/>
    </source>
</evidence>
<proteinExistence type="inferred from homology"/>
<dbReference type="InterPro" id="IPR004104">
    <property type="entry name" value="Gfo/Idh/MocA-like_OxRdtase_C"/>
</dbReference>
<sequence length="343" mass="40221">MLTIAYLGNGKSTNRYHLPFSRKLSDKIRIKKIYSPSEPAWETFDDIEHTTKLADLWNDPEIQLVVITTPSQFHYEYAKLALRHGKNVLVEKPFAETSKEAKELFSLAKEQGLFIQCYQNRRFDSDFLTVQKVIESGKLGDILEIEMHYDYFRPEIPESTTTFSIANSYLYGHACHTVDQVLSYFGEPDDIHYDVRQLLGKGRMNDYFDLDFFYGTMKISIKSSYFRIKERPSFVVYGKKGMFVKQTKDRQEEHLKMFYMPDNADFGIDLPEHFGVLTYMDDKNIYREEKVTSEIGDYSRVYDGIYETLINGAEKLIKDEETILQMQILENGIRSIQENEEKE</sequence>
<dbReference type="GO" id="GO:0000166">
    <property type="term" value="F:nucleotide binding"/>
    <property type="evidence" value="ECO:0007669"/>
    <property type="project" value="InterPro"/>
</dbReference>
<dbReference type="EMBL" id="LWMN01000010">
    <property type="protein sequence ID" value="OAQ56406.1"/>
    <property type="molecule type" value="Genomic_DNA"/>
</dbReference>
<comment type="similarity">
    <text evidence="1">Belongs to the Gfo/Idh/MocA family.</text>
</comment>
<dbReference type="AlphaFoldDB" id="A0A179ET63"/>
<dbReference type="Pfam" id="PF02894">
    <property type="entry name" value="GFO_IDH_MocA_C"/>
    <property type="match status" value="1"/>
</dbReference>
<dbReference type="SUPFAM" id="SSF51735">
    <property type="entry name" value="NAD(P)-binding Rossmann-fold domains"/>
    <property type="match status" value="1"/>
</dbReference>
<name>A0A179ET63_ENTTH</name>
<accession>A0A179ET63</accession>
<feature type="domain" description="Gfo/Idh/MocA-like oxidoreductase C-terminal" evidence="3">
    <location>
        <begin position="132"/>
        <end position="339"/>
    </location>
</feature>